<keyword evidence="13 14" id="KW-0472">Membrane</keyword>
<keyword evidence="12" id="KW-0902">Two-component regulatory system</keyword>
<dbReference type="RefSeq" id="WP_122912493.1">
    <property type="nucleotide sequence ID" value="NZ_RHHT01000008.1"/>
</dbReference>
<keyword evidence="5" id="KW-0597">Phosphoprotein</keyword>
<dbReference type="Pfam" id="PF07694">
    <property type="entry name" value="5TM-5TMR_LYT"/>
    <property type="match status" value="1"/>
</dbReference>
<dbReference type="GO" id="GO:0005886">
    <property type="term" value="C:plasma membrane"/>
    <property type="evidence" value="ECO:0007669"/>
    <property type="project" value="UniProtKB-SubCell"/>
</dbReference>
<keyword evidence="9 16" id="KW-0418">Kinase</keyword>
<dbReference type="SUPFAM" id="SSF55781">
    <property type="entry name" value="GAF domain-like"/>
    <property type="match status" value="1"/>
</dbReference>
<evidence type="ECO:0000256" key="9">
    <source>
        <dbReference type="ARBA" id="ARBA00022777"/>
    </source>
</evidence>
<dbReference type="SUPFAM" id="SSF55874">
    <property type="entry name" value="ATPase domain of HSP90 chaperone/DNA topoisomerase II/histidine kinase"/>
    <property type="match status" value="1"/>
</dbReference>
<dbReference type="InterPro" id="IPR003594">
    <property type="entry name" value="HATPase_dom"/>
</dbReference>
<dbReference type="Proteomes" id="UP000281915">
    <property type="component" value="Unassembled WGS sequence"/>
</dbReference>
<evidence type="ECO:0000256" key="8">
    <source>
        <dbReference type="ARBA" id="ARBA00022741"/>
    </source>
</evidence>
<dbReference type="InterPro" id="IPR003018">
    <property type="entry name" value="GAF"/>
</dbReference>
<feature type="transmembrane region" description="Helical" evidence="14">
    <location>
        <begin position="73"/>
        <end position="96"/>
    </location>
</feature>
<evidence type="ECO:0000256" key="11">
    <source>
        <dbReference type="ARBA" id="ARBA00022989"/>
    </source>
</evidence>
<dbReference type="InterPro" id="IPR011620">
    <property type="entry name" value="Sig_transdc_His_kinase_LytS_TM"/>
</dbReference>
<dbReference type="PANTHER" id="PTHR34220:SF7">
    <property type="entry name" value="SENSOR HISTIDINE KINASE YPDA"/>
    <property type="match status" value="1"/>
</dbReference>
<dbReference type="GO" id="GO:0005524">
    <property type="term" value="F:ATP binding"/>
    <property type="evidence" value="ECO:0007669"/>
    <property type="project" value="UniProtKB-KW"/>
</dbReference>
<evidence type="ECO:0000256" key="5">
    <source>
        <dbReference type="ARBA" id="ARBA00022553"/>
    </source>
</evidence>
<evidence type="ECO:0000256" key="12">
    <source>
        <dbReference type="ARBA" id="ARBA00023012"/>
    </source>
</evidence>
<evidence type="ECO:0000256" key="2">
    <source>
        <dbReference type="ARBA" id="ARBA00004651"/>
    </source>
</evidence>
<name>A0A3M8D579_9BACL</name>
<evidence type="ECO:0000256" key="14">
    <source>
        <dbReference type="SAM" id="Phobius"/>
    </source>
</evidence>
<evidence type="ECO:0000256" key="7">
    <source>
        <dbReference type="ARBA" id="ARBA00022692"/>
    </source>
</evidence>
<evidence type="ECO:0000256" key="3">
    <source>
        <dbReference type="ARBA" id="ARBA00012438"/>
    </source>
</evidence>
<organism evidence="16 17">
    <name type="scientific">Brevibacillus panacihumi</name>
    <dbReference type="NCBI Taxonomy" id="497735"/>
    <lineage>
        <taxon>Bacteria</taxon>
        <taxon>Bacillati</taxon>
        <taxon>Bacillota</taxon>
        <taxon>Bacilli</taxon>
        <taxon>Bacillales</taxon>
        <taxon>Paenibacillaceae</taxon>
        <taxon>Brevibacillus</taxon>
    </lineage>
</organism>
<dbReference type="EMBL" id="RHHT01000008">
    <property type="protein sequence ID" value="RNB82869.1"/>
    <property type="molecule type" value="Genomic_DNA"/>
</dbReference>
<evidence type="ECO:0000313" key="17">
    <source>
        <dbReference type="Proteomes" id="UP000281915"/>
    </source>
</evidence>
<dbReference type="PANTHER" id="PTHR34220">
    <property type="entry name" value="SENSOR HISTIDINE KINASE YPDA"/>
    <property type="match status" value="1"/>
</dbReference>
<keyword evidence="4" id="KW-1003">Cell membrane</keyword>
<comment type="caution">
    <text evidence="16">The sequence shown here is derived from an EMBL/GenBank/DDBJ whole genome shotgun (WGS) entry which is preliminary data.</text>
</comment>
<dbReference type="InterPro" id="IPR050640">
    <property type="entry name" value="Bact_2-comp_sensor_kinase"/>
</dbReference>
<comment type="catalytic activity">
    <reaction evidence="1">
        <text>ATP + protein L-histidine = ADP + protein N-phospho-L-histidine.</text>
        <dbReference type="EC" id="2.7.13.3"/>
    </reaction>
</comment>
<feature type="transmembrane region" description="Helical" evidence="14">
    <location>
        <begin position="41"/>
        <end position="61"/>
    </location>
</feature>
<keyword evidence="7 14" id="KW-0812">Transmembrane</keyword>
<keyword evidence="8" id="KW-0547">Nucleotide-binding</keyword>
<dbReference type="GO" id="GO:0000155">
    <property type="term" value="F:phosphorelay sensor kinase activity"/>
    <property type="evidence" value="ECO:0007669"/>
    <property type="project" value="InterPro"/>
</dbReference>
<evidence type="ECO:0000256" key="6">
    <source>
        <dbReference type="ARBA" id="ARBA00022679"/>
    </source>
</evidence>
<dbReference type="InterPro" id="IPR010559">
    <property type="entry name" value="Sig_transdc_His_kin_internal"/>
</dbReference>
<protein>
    <recommendedName>
        <fullName evidence="3">histidine kinase</fullName>
        <ecNumber evidence="3">2.7.13.3</ecNumber>
    </recommendedName>
</protein>
<dbReference type="Pfam" id="PF06580">
    <property type="entry name" value="His_kinase"/>
    <property type="match status" value="1"/>
</dbReference>
<dbReference type="GO" id="GO:0071555">
    <property type="term" value="P:cell wall organization"/>
    <property type="evidence" value="ECO:0007669"/>
    <property type="project" value="InterPro"/>
</dbReference>
<evidence type="ECO:0000256" key="4">
    <source>
        <dbReference type="ARBA" id="ARBA00022475"/>
    </source>
</evidence>
<dbReference type="Gene3D" id="3.30.565.10">
    <property type="entry name" value="Histidine kinase-like ATPase, C-terminal domain"/>
    <property type="match status" value="1"/>
</dbReference>
<keyword evidence="11 14" id="KW-1133">Transmembrane helix</keyword>
<dbReference type="Pfam" id="PF02518">
    <property type="entry name" value="HATPase_c"/>
    <property type="match status" value="1"/>
</dbReference>
<evidence type="ECO:0000313" key="16">
    <source>
        <dbReference type="EMBL" id="RNB82869.1"/>
    </source>
</evidence>
<feature type="transmembrane region" description="Helical" evidence="14">
    <location>
        <begin position="168"/>
        <end position="188"/>
    </location>
</feature>
<gene>
    <name evidence="16" type="ORF">EDM58_05650</name>
</gene>
<feature type="transmembrane region" description="Helical" evidence="14">
    <location>
        <begin position="102"/>
        <end position="124"/>
    </location>
</feature>
<keyword evidence="10" id="KW-0067">ATP-binding</keyword>
<dbReference type="AlphaFoldDB" id="A0A3M8D579"/>
<dbReference type="InterPro" id="IPR029016">
    <property type="entry name" value="GAF-like_dom_sf"/>
</dbReference>
<feature type="transmembrane region" description="Helical" evidence="14">
    <location>
        <begin position="136"/>
        <end position="156"/>
    </location>
</feature>
<accession>A0A3M8D579</accession>
<proteinExistence type="predicted"/>
<feature type="transmembrane region" description="Helical" evidence="14">
    <location>
        <begin position="9"/>
        <end position="29"/>
    </location>
</feature>
<comment type="subcellular location">
    <subcellularLocation>
        <location evidence="2">Cell membrane</location>
        <topology evidence="2">Multi-pass membrane protein</topology>
    </subcellularLocation>
</comment>
<dbReference type="PRINTS" id="PR00344">
    <property type="entry name" value="BCTRLSENSOR"/>
</dbReference>
<evidence type="ECO:0000256" key="1">
    <source>
        <dbReference type="ARBA" id="ARBA00000085"/>
    </source>
</evidence>
<dbReference type="EC" id="2.7.13.3" evidence="3"/>
<dbReference type="InterPro" id="IPR004358">
    <property type="entry name" value="Sig_transdc_His_kin-like_C"/>
</dbReference>
<dbReference type="Gene3D" id="3.30.450.40">
    <property type="match status" value="1"/>
</dbReference>
<evidence type="ECO:0000256" key="10">
    <source>
        <dbReference type="ARBA" id="ARBA00022840"/>
    </source>
</evidence>
<dbReference type="InterPro" id="IPR036890">
    <property type="entry name" value="HATPase_C_sf"/>
</dbReference>
<evidence type="ECO:0000259" key="15">
    <source>
        <dbReference type="PROSITE" id="PS50109"/>
    </source>
</evidence>
<dbReference type="SMART" id="SM00387">
    <property type="entry name" value="HATPase_c"/>
    <property type="match status" value="1"/>
</dbReference>
<dbReference type="InterPro" id="IPR005467">
    <property type="entry name" value="His_kinase_dom"/>
</dbReference>
<reference evidence="16 17" key="1">
    <citation type="submission" date="2018-10" db="EMBL/GenBank/DDBJ databases">
        <title>Phylogenomics of Brevibacillus.</title>
        <authorList>
            <person name="Dunlap C."/>
        </authorList>
    </citation>
    <scope>NUCLEOTIDE SEQUENCE [LARGE SCALE GENOMIC DNA]</scope>
    <source>
        <strain evidence="16 17">JCM 15085</strain>
    </source>
</reference>
<dbReference type="Pfam" id="PF01590">
    <property type="entry name" value="GAF"/>
    <property type="match status" value="1"/>
</dbReference>
<sequence>MNFNMLVQLFGNISVIAMISLLIGQLNYFRNIIYGKNNWKRIMILSTLFGFMSVIGTENGIRINDAIANTRIVGSLVGGLIGGPVVGTLAGIIGGIHRYQIGGFTAFACAASTVLVGLLGGIVGTKHDLSKMKWKYILLLGITAELIQKIMVFLVAKPFEAALELEMQIAIPTTIITILGLSIFTLIFQNLKMMQDQSGALVANLALTIASRTLPHLRTGLNKDSAEKTADIICEITSVDAVAITNCEKLLCVKGIELEQPFQGEALAAQVAKAVFQQQNVIYQDKELVFPRNLPFQSVIGAPLYHRNKIIGSLQFYYRSSSFRMSQTHLKLADGLANLLSVQIELAEIEHHTKMRQQAELNALQAQINPHFLFNTLSTIMSYCRTDPEQARSLLGNLSDIFRRNLRNKGNFHSLQEELDGIKSYLEIEKVRFANRLTVLMEIDESLLHVKLPILTLQPIIENAIHHGLSPKISDCLLTIRVARSSHNVKISIEDNGIGMSEERLAEVLNRQSQGIGLSNVHQRLQSVYGNEYGLHLESKSGKGTLVTFEAPLHGP</sequence>
<feature type="domain" description="Histidine kinase" evidence="15">
    <location>
        <begin position="457"/>
        <end position="555"/>
    </location>
</feature>
<evidence type="ECO:0000256" key="13">
    <source>
        <dbReference type="ARBA" id="ARBA00023136"/>
    </source>
</evidence>
<dbReference type="PROSITE" id="PS50109">
    <property type="entry name" value="HIS_KIN"/>
    <property type="match status" value="1"/>
</dbReference>
<keyword evidence="6" id="KW-0808">Transferase</keyword>